<dbReference type="RefSeq" id="WP_022758775.1">
    <property type="nucleotide sequence ID" value="NZ_FOGJ01000011.1"/>
</dbReference>
<gene>
    <name evidence="1" type="ORF">SAMN04487884_111125</name>
</gene>
<organism evidence="1 2">
    <name type="scientific">Butyrivibrio fibrisolvens</name>
    <dbReference type="NCBI Taxonomy" id="831"/>
    <lineage>
        <taxon>Bacteria</taxon>
        <taxon>Bacillati</taxon>
        <taxon>Bacillota</taxon>
        <taxon>Clostridia</taxon>
        <taxon>Lachnospirales</taxon>
        <taxon>Lachnospiraceae</taxon>
        <taxon>Butyrivibrio</taxon>
    </lineage>
</organism>
<dbReference type="AlphaFoldDB" id="A0A1H9S9T4"/>
<dbReference type="InterPro" id="IPR025591">
    <property type="entry name" value="RloB"/>
</dbReference>
<dbReference type="Pfam" id="PF13707">
    <property type="entry name" value="RloB"/>
    <property type="match status" value="1"/>
</dbReference>
<dbReference type="OrthoDB" id="9796523at2"/>
<sequence>MGKDDLFKKRREARKKRDYAFRTPKANSFLIVTEGKCTEPNYINGLKEEIIAKIGGTVDIVEVPEIDIHGEGASTEKLIEITEQYVSKANIIYQNIWVVFDKDDFLNFDKAIAEGEEKGYSIAWSNQSFEYWLYLHFHYSDADLHRHQWNAKLDELFKSYGLNKSGYSKNIKNLYSLLDSFGGVDAAISNAKRRMAGFDSVKDKPSLYAPGTKVHILIEQLRRYLE</sequence>
<evidence type="ECO:0000313" key="1">
    <source>
        <dbReference type="EMBL" id="SER81365.1"/>
    </source>
</evidence>
<evidence type="ECO:0000313" key="2">
    <source>
        <dbReference type="Proteomes" id="UP000182584"/>
    </source>
</evidence>
<proteinExistence type="predicted"/>
<protein>
    <submittedName>
        <fullName evidence="1">RloB-like protein</fullName>
    </submittedName>
</protein>
<dbReference type="EMBL" id="FOGJ01000011">
    <property type="protein sequence ID" value="SER81365.1"/>
    <property type="molecule type" value="Genomic_DNA"/>
</dbReference>
<reference evidence="1 2" key="1">
    <citation type="submission" date="2016-10" db="EMBL/GenBank/DDBJ databases">
        <authorList>
            <person name="de Groot N.N."/>
        </authorList>
    </citation>
    <scope>NUCLEOTIDE SEQUENCE [LARGE SCALE GENOMIC DNA]</scope>
    <source>
        <strain evidence="1 2">AR40</strain>
    </source>
</reference>
<dbReference type="Proteomes" id="UP000182584">
    <property type="component" value="Unassembled WGS sequence"/>
</dbReference>
<accession>A0A1H9S9T4</accession>
<name>A0A1H9S9T4_BUTFI</name>